<dbReference type="OrthoDB" id="3365224at2759"/>
<feature type="region of interest" description="Disordered" evidence="1">
    <location>
        <begin position="53"/>
        <end position="160"/>
    </location>
</feature>
<dbReference type="Pfam" id="PF10358">
    <property type="entry name" value="NT-C2"/>
    <property type="match status" value="1"/>
</dbReference>
<evidence type="ECO:0000256" key="1">
    <source>
        <dbReference type="SAM" id="MobiDB-lite"/>
    </source>
</evidence>
<organism evidence="3 4">
    <name type="scientific">Thanatephorus cucumeris (strain AG1-IB / isolate 7/3/14)</name>
    <name type="common">Lettuce bottom rot fungus</name>
    <name type="synonym">Rhizoctonia solani</name>
    <dbReference type="NCBI Taxonomy" id="1108050"/>
    <lineage>
        <taxon>Eukaryota</taxon>
        <taxon>Fungi</taxon>
        <taxon>Dikarya</taxon>
        <taxon>Basidiomycota</taxon>
        <taxon>Agaricomycotina</taxon>
        <taxon>Agaricomycetes</taxon>
        <taxon>Cantharellales</taxon>
        <taxon>Ceratobasidiaceae</taxon>
        <taxon>Rhizoctonia</taxon>
        <taxon>Rhizoctonia solani AG-1</taxon>
    </lineage>
</organism>
<reference evidence="3 4" key="1">
    <citation type="submission" date="2014-11" db="EMBL/GenBank/DDBJ databases">
        <authorList>
            <person name="Wibberg Daniel"/>
        </authorList>
    </citation>
    <scope>NUCLEOTIDE SEQUENCE [LARGE SCALE GENOMIC DNA]</scope>
    <source>
        <strain evidence="3">Rhizoctonia solani AG1-IB 7/3/14</strain>
    </source>
</reference>
<protein>
    <recommendedName>
        <fullName evidence="2">C2 NT-type domain-containing protein</fullName>
    </recommendedName>
</protein>
<feature type="compositionally biased region" description="Low complexity" evidence="1">
    <location>
        <begin position="60"/>
        <end position="72"/>
    </location>
</feature>
<feature type="compositionally biased region" description="Polar residues" evidence="1">
    <location>
        <begin position="140"/>
        <end position="149"/>
    </location>
</feature>
<dbReference type="InterPro" id="IPR039931">
    <property type="entry name" value="EEIG1/2-like"/>
</dbReference>
<dbReference type="InterPro" id="IPR019448">
    <property type="entry name" value="NT-C2"/>
</dbReference>
<dbReference type="EMBL" id="LN679118">
    <property type="protein sequence ID" value="CEL54910.1"/>
    <property type="molecule type" value="Genomic_DNA"/>
</dbReference>
<dbReference type="Proteomes" id="UP000059188">
    <property type="component" value="Unassembled WGS sequence"/>
</dbReference>
<dbReference type="PANTHER" id="PTHR21456:SF1">
    <property type="entry name" value="C2 NT-TYPE DOMAIN-CONTAINING PROTEIN"/>
    <property type="match status" value="1"/>
</dbReference>
<keyword evidence="4" id="KW-1185">Reference proteome</keyword>
<feature type="compositionally biased region" description="Low complexity" evidence="1">
    <location>
        <begin position="88"/>
        <end position="110"/>
    </location>
</feature>
<dbReference type="STRING" id="1108050.A0A0B7FBI1"/>
<feature type="region of interest" description="Disordered" evidence="1">
    <location>
        <begin position="287"/>
        <end position="355"/>
    </location>
</feature>
<evidence type="ECO:0000313" key="4">
    <source>
        <dbReference type="Proteomes" id="UP000059188"/>
    </source>
</evidence>
<dbReference type="PANTHER" id="PTHR21456">
    <property type="entry name" value="FAMILY WITH SEQUENCE SIMILARITY 102"/>
    <property type="match status" value="1"/>
</dbReference>
<name>A0A0B7FBI1_THACB</name>
<sequence>MTQQHIGLRAQLRNYFGRHATFSVQINIHELTNVPLVTGDFACRWRVKGAQPLVRRDSSSAKSVHSGSAASADIAVQVHPPSPPMNPTTGRGSVSTTVSLNDGWSSPSESSDSRHTSLLHPDSTGSVDHGSDTEDAQRSIVPSLNSSTVHMPGMGPGRGRTPTVAIADHTVRWDELVEMAVPIGIIKDTKGLMPADLKLTVEQVPQSPEHLVKPRAALGVVRINLAEYAGKGAVTRRYLLRESKTNATLKLTIHVKWLSGEQGYVAPPLQKAQIMEGVAGLMSHDRILPSGMRTPTRVAASPTQSSTSLAPGNTPDLLSAPGLIRGRAASLSRTPTLSHSLSHSRSSSPQPSERTEQIIEALFNPVPTTNPNPSPFAYYAPARPPVRRGTANVSAGSTELGSGWSMVKAQEEAQARAMLQGSAVSSEEGGHVPGEHGQGVQGSGWWKRTLDLSLVKAVHTLSTSSTSVPTCASQHFRLLVHPLCIHVFINPVSLELRIRYHFSRVNMALPHPRMPARTTTFDYEGWIRVQQGQKAHMHVACPPPPKPSPPSTFLANSRWQTDIVTFCSHIARDPHLGRARVTQIQNRKSIGFRS</sequence>
<dbReference type="AlphaFoldDB" id="A0A0B7FBI1"/>
<dbReference type="PROSITE" id="PS51840">
    <property type="entry name" value="C2_NT"/>
    <property type="match status" value="1"/>
</dbReference>
<evidence type="ECO:0000313" key="3">
    <source>
        <dbReference type="EMBL" id="CEL54910.1"/>
    </source>
</evidence>
<evidence type="ECO:0000259" key="2">
    <source>
        <dbReference type="PROSITE" id="PS51840"/>
    </source>
</evidence>
<feature type="compositionally biased region" description="Low complexity" evidence="1">
    <location>
        <begin position="330"/>
        <end position="352"/>
    </location>
</feature>
<accession>A0A0B7FBI1</accession>
<feature type="compositionally biased region" description="Polar residues" evidence="1">
    <location>
        <begin position="301"/>
        <end position="311"/>
    </location>
</feature>
<gene>
    <name evidence="3" type="ORF">RSOLAG1IB_07402</name>
</gene>
<proteinExistence type="predicted"/>
<feature type="domain" description="C2 NT-type" evidence="2">
    <location>
        <begin position="12"/>
        <end position="257"/>
    </location>
</feature>